<dbReference type="InterPro" id="IPR001789">
    <property type="entry name" value="Sig_transdc_resp-reg_receiver"/>
</dbReference>
<reference evidence="3 4" key="1">
    <citation type="submission" date="2024-06" db="EMBL/GenBank/DDBJ databases">
        <title>Sorghum-associated microbial communities from plants grown in Nebraska, USA.</title>
        <authorList>
            <person name="Schachtman D."/>
        </authorList>
    </citation>
    <scope>NUCLEOTIDE SEQUENCE [LARGE SCALE GENOMIC DNA]</scope>
    <source>
        <strain evidence="3 4">2814</strain>
    </source>
</reference>
<dbReference type="Proteomes" id="UP001549313">
    <property type="component" value="Unassembled WGS sequence"/>
</dbReference>
<dbReference type="CDD" id="cd17546">
    <property type="entry name" value="REC_hyHK_CKI1_RcsC-like"/>
    <property type="match status" value="1"/>
</dbReference>
<comment type="caution">
    <text evidence="3">The sequence shown here is derived from an EMBL/GenBank/DDBJ whole genome shotgun (WGS) entry which is preliminary data.</text>
</comment>
<evidence type="ECO:0000256" key="1">
    <source>
        <dbReference type="PROSITE-ProRule" id="PRU00169"/>
    </source>
</evidence>
<dbReference type="EMBL" id="JBEPTF010000007">
    <property type="protein sequence ID" value="MET4685519.1"/>
    <property type="molecule type" value="Genomic_DNA"/>
</dbReference>
<accession>A0ABV2RFZ9</accession>
<name>A0ABV2RFZ9_9CAUL</name>
<evidence type="ECO:0000313" key="4">
    <source>
        <dbReference type="Proteomes" id="UP001549313"/>
    </source>
</evidence>
<feature type="domain" description="Response regulatory" evidence="2">
    <location>
        <begin position="21"/>
        <end position="137"/>
    </location>
</feature>
<keyword evidence="4" id="KW-1185">Reference proteome</keyword>
<dbReference type="PANTHER" id="PTHR43228:SF1">
    <property type="entry name" value="TWO-COMPONENT RESPONSE REGULATOR ARR22"/>
    <property type="match status" value="1"/>
</dbReference>
<dbReference type="PANTHER" id="PTHR43228">
    <property type="entry name" value="TWO-COMPONENT RESPONSE REGULATOR"/>
    <property type="match status" value="1"/>
</dbReference>
<gene>
    <name evidence="3" type="ORF">ABIE19_003472</name>
</gene>
<protein>
    <submittedName>
        <fullName evidence="3">Two-component system chemotaxis response regulator CheY</fullName>
    </submittedName>
</protein>
<organism evidence="3 4">
    <name type="scientific">Brevundimonas faecalis</name>
    <dbReference type="NCBI Taxonomy" id="947378"/>
    <lineage>
        <taxon>Bacteria</taxon>
        <taxon>Pseudomonadati</taxon>
        <taxon>Pseudomonadota</taxon>
        <taxon>Alphaproteobacteria</taxon>
        <taxon>Caulobacterales</taxon>
        <taxon>Caulobacteraceae</taxon>
        <taxon>Brevundimonas</taxon>
    </lineage>
</organism>
<evidence type="ECO:0000259" key="2">
    <source>
        <dbReference type="PROSITE" id="PS50110"/>
    </source>
</evidence>
<dbReference type="InterPro" id="IPR052048">
    <property type="entry name" value="ST_Response_Regulator"/>
</dbReference>
<evidence type="ECO:0000313" key="3">
    <source>
        <dbReference type="EMBL" id="MET4685519.1"/>
    </source>
</evidence>
<dbReference type="Gene3D" id="3.40.50.2300">
    <property type="match status" value="1"/>
</dbReference>
<proteinExistence type="predicted"/>
<dbReference type="PROSITE" id="PS50110">
    <property type="entry name" value="RESPONSE_REGULATORY"/>
    <property type="match status" value="1"/>
</dbReference>
<dbReference type="SUPFAM" id="SSF52172">
    <property type="entry name" value="CheY-like"/>
    <property type="match status" value="1"/>
</dbReference>
<dbReference type="InterPro" id="IPR011006">
    <property type="entry name" value="CheY-like_superfamily"/>
</dbReference>
<feature type="modified residue" description="4-aspartylphosphate" evidence="1">
    <location>
        <position position="70"/>
    </location>
</feature>
<dbReference type="Pfam" id="PF00072">
    <property type="entry name" value="Response_reg"/>
    <property type="match status" value="1"/>
</dbReference>
<sequence>MMCETHGRFARNEMKPLTSRTCLIVDDSRIIRKVARRIIEGLGFEVDEAADGAEALSYCMGAMPHVVLLDWQMPVMDGLTFLRRLRDLPGGRAPKVLFCSVETRADRIAEALSAGADEYVMKPFDGEILHSKLAEAGAVLSPP</sequence>
<keyword evidence="1" id="KW-0597">Phosphoprotein</keyword>
<dbReference type="SMART" id="SM00448">
    <property type="entry name" value="REC"/>
    <property type="match status" value="1"/>
</dbReference>